<dbReference type="Proteomes" id="UP000237347">
    <property type="component" value="Unassembled WGS sequence"/>
</dbReference>
<keyword evidence="5" id="KW-0539">Nucleus</keyword>
<dbReference type="Gene3D" id="2.40.330.10">
    <property type="entry name" value="DNA-binding pseudobarrel domain"/>
    <property type="match status" value="1"/>
</dbReference>
<comment type="subcellular location">
    <subcellularLocation>
        <location evidence="1">Nucleus</location>
    </subcellularLocation>
</comment>
<keyword evidence="2" id="KW-0805">Transcription regulation</keyword>
<feature type="region of interest" description="Disordered" evidence="6">
    <location>
        <begin position="98"/>
        <end position="168"/>
    </location>
</feature>
<dbReference type="InterPro" id="IPR015300">
    <property type="entry name" value="DNA-bd_pseudobarrel_sf"/>
</dbReference>
<evidence type="ECO:0000313" key="8">
    <source>
        <dbReference type="Proteomes" id="UP000237347"/>
    </source>
</evidence>
<dbReference type="SUPFAM" id="SSF48452">
    <property type="entry name" value="TPR-like"/>
    <property type="match status" value="1"/>
</dbReference>
<comment type="caution">
    <text evidence="7">The sequence shown here is derived from an EMBL/GenBank/DDBJ whole genome shotgun (WGS) entry which is preliminary data.</text>
</comment>
<organism evidence="7 8">
    <name type="scientific">Quercus suber</name>
    <name type="common">Cork oak</name>
    <dbReference type="NCBI Taxonomy" id="58331"/>
    <lineage>
        <taxon>Eukaryota</taxon>
        <taxon>Viridiplantae</taxon>
        <taxon>Streptophyta</taxon>
        <taxon>Embryophyta</taxon>
        <taxon>Tracheophyta</taxon>
        <taxon>Spermatophyta</taxon>
        <taxon>Magnoliopsida</taxon>
        <taxon>eudicotyledons</taxon>
        <taxon>Gunneridae</taxon>
        <taxon>Pentapetalae</taxon>
        <taxon>rosids</taxon>
        <taxon>fabids</taxon>
        <taxon>Fagales</taxon>
        <taxon>Fagaceae</taxon>
        <taxon>Quercus</taxon>
    </lineage>
</organism>
<evidence type="ECO:0000256" key="6">
    <source>
        <dbReference type="SAM" id="MobiDB-lite"/>
    </source>
</evidence>
<proteinExistence type="predicted"/>
<dbReference type="InterPro" id="IPR019734">
    <property type="entry name" value="TPR_rpt"/>
</dbReference>
<evidence type="ECO:0000256" key="1">
    <source>
        <dbReference type="ARBA" id="ARBA00004123"/>
    </source>
</evidence>
<evidence type="ECO:0000256" key="3">
    <source>
        <dbReference type="ARBA" id="ARBA00023125"/>
    </source>
</evidence>
<evidence type="ECO:0000313" key="7">
    <source>
        <dbReference type="EMBL" id="KAK7839255.1"/>
    </source>
</evidence>
<dbReference type="GO" id="GO:0003677">
    <property type="term" value="F:DNA binding"/>
    <property type="evidence" value="ECO:0007669"/>
    <property type="project" value="UniProtKB-KW"/>
</dbReference>
<dbReference type="Pfam" id="PF13181">
    <property type="entry name" value="TPR_8"/>
    <property type="match status" value="1"/>
</dbReference>
<dbReference type="GO" id="GO:0005634">
    <property type="term" value="C:nucleus"/>
    <property type="evidence" value="ECO:0007669"/>
    <property type="project" value="UniProtKB-SubCell"/>
</dbReference>
<feature type="non-terminal residue" evidence="7">
    <location>
        <position position="1"/>
    </location>
</feature>
<gene>
    <name evidence="7" type="primary">KLCR1_10</name>
    <name evidence="7" type="ORF">CFP56_018240</name>
</gene>
<dbReference type="InterPro" id="IPR011990">
    <property type="entry name" value="TPR-like_helical_dom_sf"/>
</dbReference>
<dbReference type="AlphaFoldDB" id="A0AAW0KII3"/>
<protein>
    <submittedName>
        <fullName evidence="7">Protein kinesin light chain-related 1</fullName>
    </submittedName>
</protein>
<keyword evidence="4" id="KW-0804">Transcription</keyword>
<dbReference type="PANTHER" id="PTHR46284">
    <property type="entry name" value="PROTEIN KINESIN LIGHT CHAIN-RELATED 3"/>
    <property type="match status" value="1"/>
</dbReference>
<evidence type="ECO:0000256" key="4">
    <source>
        <dbReference type="ARBA" id="ARBA00023163"/>
    </source>
</evidence>
<name>A0AAW0KII3_QUESU</name>
<reference evidence="7 8" key="1">
    <citation type="journal article" date="2018" name="Sci. Data">
        <title>The draft genome sequence of cork oak.</title>
        <authorList>
            <person name="Ramos A.M."/>
            <person name="Usie A."/>
            <person name="Barbosa P."/>
            <person name="Barros P.M."/>
            <person name="Capote T."/>
            <person name="Chaves I."/>
            <person name="Simoes F."/>
            <person name="Abreu I."/>
            <person name="Carrasquinho I."/>
            <person name="Faro C."/>
            <person name="Guimaraes J.B."/>
            <person name="Mendonca D."/>
            <person name="Nobrega F."/>
            <person name="Rodrigues L."/>
            <person name="Saibo N.J.M."/>
            <person name="Varela M.C."/>
            <person name="Egas C."/>
            <person name="Matos J."/>
            <person name="Miguel C.M."/>
            <person name="Oliveira M.M."/>
            <person name="Ricardo C.P."/>
            <person name="Goncalves S."/>
        </authorList>
    </citation>
    <scope>NUCLEOTIDE SEQUENCE [LARGE SCALE GENOMIC DNA]</scope>
    <source>
        <strain evidence="8">cv. HL8</strain>
    </source>
</reference>
<dbReference type="EMBL" id="PKMF04000288">
    <property type="protein sequence ID" value="KAK7839255.1"/>
    <property type="molecule type" value="Genomic_DNA"/>
</dbReference>
<dbReference type="PANTHER" id="PTHR46284:SF2">
    <property type="entry name" value="PROTEIN KINESIN LIGHT CHAIN-RELATED 1"/>
    <property type="match status" value="1"/>
</dbReference>
<keyword evidence="3" id="KW-0238">DNA-binding</keyword>
<evidence type="ECO:0000256" key="5">
    <source>
        <dbReference type="ARBA" id="ARBA00023242"/>
    </source>
</evidence>
<keyword evidence="8" id="KW-1185">Reference proteome</keyword>
<accession>A0AAW0KII3</accession>
<evidence type="ECO:0000256" key="2">
    <source>
        <dbReference type="ARBA" id="ARBA00023015"/>
    </source>
</evidence>
<sequence>FERCSSGDDGEPSLDLAMSLHVSAVIYSSLERFEEAISILERAIQVPDPPRSADHAFAAFFDHMQLSDMFSMLGQVDRSIACYEEGLKIQIEALGETDPQSMAGDRKRNRKEANMGKGSKASTSKDQEDIATTLEAQNKNKKRKCVVDNGRATSNPKPKENAKPKGLQSTLESRIYAYEHPKMPPVRRNIGSLVKNNEYTTPFEKQLQENDIKQHYRLFLSKKAVRKFLFPLLKDEELRGFVRQGIPVTVYDVQGKAFPIRVGANFMQE</sequence>
<dbReference type="Gene3D" id="1.25.40.10">
    <property type="entry name" value="Tetratricopeptide repeat domain"/>
    <property type="match status" value="1"/>
</dbReference>